<proteinExistence type="predicted"/>
<dbReference type="InterPro" id="IPR023842">
    <property type="entry name" value="Bacillithiol_biosynth_BshB1"/>
</dbReference>
<dbReference type="SUPFAM" id="SSF102588">
    <property type="entry name" value="LmbE-like"/>
    <property type="match status" value="1"/>
</dbReference>
<reference evidence="1" key="1">
    <citation type="journal article" date="2015" name="PeerJ">
        <title>First genomic representation of candidate bacterial phylum KSB3 points to enhanced environmental sensing as a trigger of wastewater bulking.</title>
        <authorList>
            <person name="Sekiguchi Y."/>
            <person name="Ohashi A."/>
            <person name="Parks D.H."/>
            <person name="Yamauchi T."/>
            <person name="Tyson G.W."/>
            <person name="Hugenholtz P."/>
        </authorList>
    </citation>
    <scope>NUCLEOTIDE SEQUENCE [LARGE SCALE GENOMIC DNA]</scope>
</reference>
<organism evidence="1">
    <name type="scientific">Candidatus Moduliflexus flocculans</name>
    <dbReference type="NCBI Taxonomy" id="1499966"/>
    <lineage>
        <taxon>Bacteria</taxon>
        <taxon>Candidatus Moduliflexota</taxon>
        <taxon>Candidatus Moduliflexia</taxon>
        <taxon>Candidatus Moduliflexales</taxon>
        <taxon>Candidatus Moduliflexaceae</taxon>
    </lineage>
</organism>
<evidence type="ECO:0000313" key="2">
    <source>
        <dbReference type="Proteomes" id="UP000030700"/>
    </source>
</evidence>
<dbReference type="InterPro" id="IPR024078">
    <property type="entry name" value="LmbE-like_dom_sf"/>
</dbReference>
<evidence type="ECO:0000313" key="1">
    <source>
        <dbReference type="EMBL" id="GAK54595.1"/>
    </source>
</evidence>
<keyword evidence="2" id="KW-1185">Reference proteome</keyword>
<dbReference type="PANTHER" id="PTHR12993:SF30">
    <property type="entry name" value="N-ACETYL-ALPHA-D-GLUCOSAMINYL L-MALATE DEACETYLASE 1"/>
    <property type="match status" value="1"/>
</dbReference>
<dbReference type="PANTHER" id="PTHR12993">
    <property type="entry name" value="N-ACETYLGLUCOSAMINYL-PHOSPHATIDYLINOSITOL DE-N-ACETYLASE-RELATED"/>
    <property type="match status" value="1"/>
</dbReference>
<dbReference type="EMBL" id="DF820462">
    <property type="protein sequence ID" value="GAK54595.1"/>
    <property type="molecule type" value="Genomic_DNA"/>
</dbReference>
<gene>
    <name evidence="1" type="ORF">U14_05882</name>
</gene>
<dbReference type="STRING" id="1499966.U14_05882"/>
<name>A0A081BT64_9BACT</name>
<dbReference type="GO" id="GO:0016811">
    <property type="term" value="F:hydrolase activity, acting on carbon-nitrogen (but not peptide) bonds, in linear amides"/>
    <property type="evidence" value="ECO:0007669"/>
    <property type="project" value="TreeGrafter"/>
</dbReference>
<dbReference type="AlphaFoldDB" id="A0A081BT64"/>
<evidence type="ECO:0008006" key="3">
    <source>
        <dbReference type="Google" id="ProtNLM"/>
    </source>
</evidence>
<accession>A0A081BT64</accession>
<dbReference type="Gene3D" id="3.40.50.10320">
    <property type="entry name" value="LmbE-like"/>
    <property type="match status" value="1"/>
</dbReference>
<dbReference type="InterPro" id="IPR003737">
    <property type="entry name" value="GlcNAc_PI_deacetylase-related"/>
</dbReference>
<dbReference type="NCBIfam" id="TIGR04001">
    <property type="entry name" value="thiol_BshB1"/>
    <property type="match status" value="1"/>
</dbReference>
<dbReference type="Pfam" id="PF02585">
    <property type="entry name" value="PIG-L"/>
    <property type="match status" value="1"/>
</dbReference>
<protein>
    <recommendedName>
        <fullName evidence="3">Bacillithiol biosynthesis deacetylase BshB1</fullName>
    </recommendedName>
</protein>
<sequence length="238" mass="26986">MVDVLAIGAHPDDCEISMAGTIVVLKRQGYTVGVCDLTAGEAGTYGSADIRRQELQNATEILQLDARVTLDLPDGNIRNTEENRLKVIEVIRQQRPRIVFAFYPQMPRHPDHYYAGLVVKECVFLAGLEKLKTDSAPFRPKNLIYFKELLIRDQPDFIVDVTDVWEQKVAAIRAYKSQVTQEDEDDTDTKTFIRSNAFWDVMEARSRTAGAMIGVRYGEPFYCDHPAKIQDVPAAFER</sequence>
<dbReference type="GO" id="GO:0019213">
    <property type="term" value="F:deacetylase activity"/>
    <property type="evidence" value="ECO:0007669"/>
    <property type="project" value="InterPro"/>
</dbReference>
<dbReference type="HOGENOM" id="CLU_049311_3_1_0"/>
<dbReference type="Proteomes" id="UP000030700">
    <property type="component" value="Unassembled WGS sequence"/>
</dbReference>
<dbReference type="GO" id="GO:0071793">
    <property type="term" value="P:bacillithiol biosynthetic process"/>
    <property type="evidence" value="ECO:0007669"/>
    <property type="project" value="InterPro"/>
</dbReference>